<sequence>MKVLIFNGALDRRPRSTSERVANHLKDKLSARDVEVDVFNMAEAGIPLFDMQLNKIPTAVELMNLRFTNADFHIWLTPLYHGGMTGVMKNCLDWLECSSKMSRPYLSGKRIGLVCWADGVQAMQGINGMDVVAKSLRAWTLPYSVPIQKKDLFDAEGSVSPEYEQRFQLLINLLLEGPLQHTAHPL</sequence>
<evidence type="ECO:0000313" key="2">
    <source>
        <dbReference type="EMBL" id="TYP96191.1"/>
    </source>
</evidence>
<accession>A0A5S5DJW7</accession>
<gene>
    <name evidence="2" type="ORF">BC792_10790</name>
</gene>
<dbReference type="InterPro" id="IPR014063">
    <property type="entry name" value="Arsenate-R_ArsH"/>
</dbReference>
<comment type="caution">
    <text evidence="2">The sequence shown here is derived from an EMBL/GenBank/DDBJ whole genome shotgun (WGS) entry which is preliminary data.</text>
</comment>
<reference evidence="2 3" key="1">
    <citation type="submission" date="2019-07" db="EMBL/GenBank/DDBJ databases">
        <title>Genomic Encyclopedia of Archaeal and Bacterial Type Strains, Phase II (KMG-II): from individual species to whole genera.</title>
        <authorList>
            <person name="Goeker M."/>
        </authorList>
    </citation>
    <scope>NUCLEOTIDE SEQUENCE [LARGE SCALE GENOMIC DNA]</scope>
    <source>
        <strain evidence="2 3">DSM 18850</strain>
    </source>
</reference>
<evidence type="ECO:0000259" key="1">
    <source>
        <dbReference type="Pfam" id="PF03358"/>
    </source>
</evidence>
<dbReference type="GO" id="GO:0016655">
    <property type="term" value="F:oxidoreductase activity, acting on NAD(P)H, quinone or similar compound as acceptor"/>
    <property type="evidence" value="ECO:0007669"/>
    <property type="project" value="TreeGrafter"/>
</dbReference>
<dbReference type="Gene3D" id="3.40.50.360">
    <property type="match status" value="1"/>
</dbReference>
<proteinExistence type="predicted"/>
<dbReference type="EMBL" id="VNHX01000007">
    <property type="protein sequence ID" value="TYP96191.1"/>
    <property type="molecule type" value="Genomic_DNA"/>
</dbReference>
<dbReference type="Proteomes" id="UP000325105">
    <property type="component" value="Unassembled WGS sequence"/>
</dbReference>
<dbReference type="SUPFAM" id="SSF52218">
    <property type="entry name" value="Flavoproteins"/>
    <property type="match status" value="1"/>
</dbReference>
<dbReference type="OrthoDB" id="9812295at2"/>
<dbReference type="PANTHER" id="PTHR43590:SF1">
    <property type="entry name" value="ARSENIC RESISTANCE PROTEIN ARSH (AFU_ORTHOLOGUE AFUA_5G15030)"/>
    <property type="match status" value="1"/>
</dbReference>
<dbReference type="AlphaFoldDB" id="A0A5S5DJW7"/>
<dbReference type="InterPro" id="IPR005025">
    <property type="entry name" value="FMN_Rdtase-like_dom"/>
</dbReference>
<keyword evidence="3" id="KW-1185">Reference proteome</keyword>
<dbReference type="PANTHER" id="PTHR43590">
    <property type="entry name" value="ARSENIC RESISTANCE PROTEIN ARSH (AFU_ORTHOLOGUE AFUA_5G15030)"/>
    <property type="match status" value="1"/>
</dbReference>
<protein>
    <submittedName>
        <fullName evidence="2">Arsenic resistance protein ArsH</fullName>
    </submittedName>
</protein>
<dbReference type="InterPro" id="IPR029039">
    <property type="entry name" value="Flavoprotein-like_sf"/>
</dbReference>
<organism evidence="2 3">
    <name type="scientific">Sphingobacterium allocomposti</name>
    <dbReference type="NCBI Taxonomy" id="415956"/>
    <lineage>
        <taxon>Bacteria</taxon>
        <taxon>Pseudomonadati</taxon>
        <taxon>Bacteroidota</taxon>
        <taxon>Sphingobacteriia</taxon>
        <taxon>Sphingobacteriales</taxon>
        <taxon>Sphingobacteriaceae</taxon>
        <taxon>Sphingobacterium</taxon>
    </lineage>
</organism>
<name>A0A5S5DJW7_9SPHI</name>
<feature type="domain" description="NADPH-dependent FMN reductase-like" evidence="1">
    <location>
        <begin position="1"/>
        <end position="142"/>
    </location>
</feature>
<dbReference type="Pfam" id="PF03358">
    <property type="entry name" value="FMN_red"/>
    <property type="match status" value="1"/>
</dbReference>
<dbReference type="RefSeq" id="WP_148908313.1">
    <property type="nucleotide sequence ID" value="NZ_VNHX01000007.1"/>
</dbReference>
<evidence type="ECO:0000313" key="3">
    <source>
        <dbReference type="Proteomes" id="UP000325105"/>
    </source>
</evidence>